<feature type="transmembrane region" description="Helical" evidence="8">
    <location>
        <begin position="41"/>
        <end position="60"/>
    </location>
</feature>
<dbReference type="OrthoDB" id="9813906at2"/>
<evidence type="ECO:0000256" key="4">
    <source>
        <dbReference type="ARBA" id="ARBA00022519"/>
    </source>
</evidence>
<evidence type="ECO:0000256" key="8">
    <source>
        <dbReference type="SAM" id="Phobius"/>
    </source>
</evidence>
<keyword evidence="4" id="KW-0997">Cell inner membrane</keyword>
<evidence type="ECO:0000256" key="6">
    <source>
        <dbReference type="ARBA" id="ARBA00022989"/>
    </source>
</evidence>
<keyword evidence="5 8" id="KW-0812">Transmembrane</keyword>
<feature type="transmembrane region" description="Helical" evidence="8">
    <location>
        <begin position="209"/>
        <end position="230"/>
    </location>
</feature>
<dbReference type="EMBL" id="UHJJ01000004">
    <property type="protein sequence ID" value="SUQ13921.1"/>
    <property type="molecule type" value="Genomic_DNA"/>
</dbReference>
<keyword evidence="6 8" id="KW-1133">Transmembrane helix</keyword>
<keyword evidence="2" id="KW-0813">Transport</keyword>
<evidence type="ECO:0000313" key="9">
    <source>
        <dbReference type="EMBL" id="SUQ13921.1"/>
    </source>
</evidence>
<feature type="transmembrane region" description="Helical" evidence="8">
    <location>
        <begin position="67"/>
        <end position="85"/>
    </location>
</feature>
<dbReference type="GO" id="GO:0022857">
    <property type="term" value="F:transmembrane transporter activity"/>
    <property type="evidence" value="ECO:0007669"/>
    <property type="project" value="InterPro"/>
</dbReference>
<evidence type="ECO:0000256" key="5">
    <source>
        <dbReference type="ARBA" id="ARBA00022692"/>
    </source>
</evidence>
<keyword evidence="3" id="KW-1003">Cell membrane</keyword>
<dbReference type="InterPro" id="IPR001851">
    <property type="entry name" value="ABC_transp_permease"/>
</dbReference>
<name>A0A315ZYW4_9FIRM</name>
<accession>A0A315ZYW4</accession>
<proteinExistence type="predicted"/>
<feature type="transmembrane region" description="Helical" evidence="8">
    <location>
        <begin position="118"/>
        <end position="136"/>
    </location>
</feature>
<keyword evidence="10" id="KW-1185">Reference proteome</keyword>
<dbReference type="GO" id="GO:0005886">
    <property type="term" value="C:plasma membrane"/>
    <property type="evidence" value="ECO:0007669"/>
    <property type="project" value="UniProtKB-SubCell"/>
</dbReference>
<evidence type="ECO:0000313" key="10">
    <source>
        <dbReference type="Proteomes" id="UP000254051"/>
    </source>
</evidence>
<comment type="subcellular location">
    <subcellularLocation>
        <location evidence="1">Cell membrane</location>
        <topology evidence="1">Multi-pass membrane protein</topology>
    </subcellularLocation>
</comment>
<feature type="transmembrane region" description="Helical" evidence="8">
    <location>
        <begin position="250"/>
        <end position="276"/>
    </location>
</feature>
<evidence type="ECO:0000256" key="3">
    <source>
        <dbReference type="ARBA" id="ARBA00022475"/>
    </source>
</evidence>
<dbReference type="PANTHER" id="PTHR32196">
    <property type="entry name" value="ABC TRANSPORTER PERMEASE PROTEIN YPHD-RELATED-RELATED"/>
    <property type="match status" value="1"/>
</dbReference>
<dbReference type="Proteomes" id="UP000254051">
    <property type="component" value="Unassembled WGS sequence"/>
</dbReference>
<feature type="transmembrane region" description="Helical" evidence="8">
    <location>
        <begin position="91"/>
        <end position="111"/>
    </location>
</feature>
<evidence type="ECO:0000256" key="1">
    <source>
        <dbReference type="ARBA" id="ARBA00004651"/>
    </source>
</evidence>
<feature type="transmembrane region" description="Helical" evidence="8">
    <location>
        <begin position="288"/>
        <end position="308"/>
    </location>
</feature>
<evidence type="ECO:0000256" key="2">
    <source>
        <dbReference type="ARBA" id="ARBA00022448"/>
    </source>
</evidence>
<dbReference type="Pfam" id="PF02653">
    <property type="entry name" value="BPD_transp_2"/>
    <property type="match status" value="1"/>
</dbReference>
<dbReference type="RefSeq" id="WP_109710298.1">
    <property type="nucleotide sequence ID" value="NZ_QGDS01000004.1"/>
</dbReference>
<reference evidence="10" key="1">
    <citation type="submission" date="2017-07" db="EMBL/GenBank/DDBJ databases">
        <authorList>
            <person name="Varghese N."/>
            <person name="Submissions S."/>
        </authorList>
    </citation>
    <scope>NUCLEOTIDE SEQUENCE [LARGE SCALE GENOMIC DNA]</scope>
    <source>
        <strain evidence="10">NLAE-zl-C134</strain>
    </source>
</reference>
<sequence length="326" mass="34789">MKKKVKPNVRRYSLILILIAMVGICSVLSDSFLTTTNLTNILKQVSIVTICAFAQGMIIITGEIDLSIGYLAGMSGTFACILYVATGNLVLAFLFGIFLGALVGAVNGLFVAHFKLPAFIVTLAMQSVCFGAVNFYTGGQNVYKIGDFKMLGQSDLFGFLPITVFFMLLMLAITHVVLRYTKFGRYLYAIGGNSEAANAAGVQVRKMKWIVFIVSGIFAAIAGMVMMGRLNAGIPSEGRGFETDAITATVIGGTSFSGGAGTAFGTFLGALIIGVLNNIMNLLGIDSYVQMIVKGFIIIVAVLVDSFSKKQGRTIKIMASTFDVKK</sequence>
<dbReference type="AlphaFoldDB" id="A0A315ZYW4"/>
<protein>
    <submittedName>
        <fullName evidence="9">Inositol transport system permease protein</fullName>
    </submittedName>
</protein>
<organism evidence="9 10">
    <name type="scientific">Faecalicatena contorta</name>
    <dbReference type="NCBI Taxonomy" id="39482"/>
    <lineage>
        <taxon>Bacteria</taxon>
        <taxon>Bacillati</taxon>
        <taxon>Bacillota</taxon>
        <taxon>Clostridia</taxon>
        <taxon>Lachnospirales</taxon>
        <taxon>Lachnospiraceae</taxon>
        <taxon>Faecalicatena</taxon>
    </lineage>
</organism>
<dbReference type="CDD" id="cd06579">
    <property type="entry name" value="TM_PBP1_transp_AraH_like"/>
    <property type="match status" value="1"/>
</dbReference>
<feature type="transmembrane region" description="Helical" evidence="8">
    <location>
        <begin position="12"/>
        <end position="29"/>
    </location>
</feature>
<dbReference type="PANTHER" id="PTHR32196:SF21">
    <property type="entry name" value="ABC TRANSPORTER PERMEASE PROTEIN YPHD-RELATED"/>
    <property type="match status" value="1"/>
</dbReference>
<gene>
    <name evidence="9" type="ORF">SAMN05216529_104233</name>
</gene>
<keyword evidence="7 8" id="KW-0472">Membrane</keyword>
<feature type="transmembrane region" description="Helical" evidence="8">
    <location>
        <begin position="156"/>
        <end position="178"/>
    </location>
</feature>
<evidence type="ECO:0000256" key="7">
    <source>
        <dbReference type="ARBA" id="ARBA00023136"/>
    </source>
</evidence>